<reference evidence="1" key="1">
    <citation type="journal article" date="2015" name="Proc. Natl. Acad. Sci. U.S.A.">
        <title>Networks of energetic and metabolic interactions define dynamics in microbial communities.</title>
        <authorList>
            <person name="Embree M."/>
            <person name="Liu J.K."/>
            <person name="Al-Bassam M.M."/>
            <person name="Zengler K."/>
        </authorList>
    </citation>
    <scope>NUCLEOTIDE SEQUENCE</scope>
</reference>
<accession>A0A0W8E460</accession>
<comment type="caution">
    <text evidence="1">The sequence shown here is derived from an EMBL/GenBank/DDBJ whole genome shotgun (WGS) entry which is preliminary data.</text>
</comment>
<evidence type="ECO:0000313" key="1">
    <source>
        <dbReference type="EMBL" id="KUG03123.1"/>
    </source>
</evidence>
<gene>
    <name evidence="1" type="ORF">ASZ90_019463</name>
</gene>
<proteinExistence type="predicted"/>
<sequence length="99" mass="11594">MQISKKRNKNPKRLRFSPLLSCEPIIIKKTICPAEMDRFAMNMLELEEAVDELANGCYTVKPEDKAPRYKIRQMCKYAEKAHKSVSELTNQELEMFLIK</sequence>
<protein>
    <submittedName>
        <fullName evidence="1">Uncharacterized protein</fullName>
    </submittedName>
</protein>
<dbReference type="AlphaFoldDB" id="A0A0W8E460"/>
<name>A0A0W8E460_9ZZZZ</name>
<organism evidence="1">
    <name type="scientific">hydrocarbon metagenome</name>
    <dbReference type="NCBI Taxonomy" id="938273"/>
    <lineage>
        <taxon>unclassified sequences</taxon>
        <taxon>metagenomes</taxon>
        <taxon>ecological metagenomes</taxon>
    </lineage>
</organism>
<dbReference type="EMBL" id="LNQE01001892">
    <property type="protein sequence ID" value="KUG03123.1"/>
    <property type="molecule type" value="Genomic_DNA"/>
</dbReference>